<sequence>MQAELLALIKKEGKYKSARYTPQMSPLGEQTSLPRSFRPHGSPLPYPRPMVTSTPYTEEKQSNLPTIVSISFQIPTPLHQEILRNTSPKVRIRSKEYSMWFDGNAVEIFINRVENIAEIEGSSGRDISRKIAFWTKYEEISYHIDGIP</sequence>
<accession>A0A9Q3GCG5</accession>
<evidence type="ECO:0000313" key="2">
    <source>
        <dbReference type="EMBL" id="MBW0461142.1"/>
    </source>
</evidence>
<evidence type="ECO:0000313" key="3">
    <source>
        <dbReference type="Proteomes" id="UP000765509"/>
    </source>
</evidence>
<reference evidence="2" key="1">
    <citation type="submission" date="2021-03" db="EMBL/GenBank/DDBJ databases">
        <title>Draft genome sequence of rust myrtle Austropuccinia psidii MF-1, a brazilian biotype.</title>
        <authorList>
            <person name="Quecine M.C."/>
            <person name="Pachon D.M.R."/>
            <person name="Bonatelli M.L."/>
            <person name="Correr F.H."/>
            <person name="Franceschini L.M."/>
            <person name="Leite T.F."/>
            <person name="Margarido G.R.A."/>
            <person name="Almeida C.A."/>
            <person name="Ferrarezi J.A."/>
            <person name="Labate C.A."/>
        </authorList>
    </citation>
    <scope>NUCLEOTIDE SEQUENCE</scope>
    <source>
        <strain evidence="2">MF-1</strain>
    </source>
</reference>
<gene>
    <name evidence="2" type="ORF">O181_000857</name>
</gene>
<evidence type="ECO:0000256" key="1">
    <source>
        <dbReference type="SAM" id="MobiDB-lite"/>
    </source>
</evidence>
<feature type="region of interest" description="Disordered" evidence="1">
    <location>
        <begin position="22"/>
        <end position="59"/>
    </location>
</feature>
<comment type="caution">
    <text evidence="2">The sequence shown here is derived from an EMBL/GenBank/DDBJ whole genome shotgun (WGS) entry which is preliminary data.</text>
</comment>
<dbReference type="Proteomes" id="UP000765509">
    <property type="component" value="Unassembled WGS sequence"/>
</dbReference>
<keyword evidence="3" id="KW-1185">Reference proteome</keyword>
<feature type="compositionally biased region" description="Polar residues" evidence="1">
    <location>
        <begin position="22"/>
        <end position="34"/>
    </location>
</feature>
<name>A0A9Q3GCG5_9BASI</name>
<protein>
    <submittedName>
        <fullName evidence="2">Uncharacterized protein</fullName>
    </submittedName>
</protein>
<organism evidence="2 3">
    <name type="scientific">Austropuccinia psidii MF-1</name>
    <dbReference type="NCBI Taxonomy" id="1389203"/>
    <lineage>
        <taxon>Eukaryota</taxon>
        <taxon>Fungi</taxon>
        <taxon>Dikarya</taxon>
        <taxon>Basidiomycota</taxon>
        <taxon>Pucciniomycotina</taxon>
        <taxon>Pucciniomycetes</taxon>
        <taxon>Pucciniales</taxon>
        <taxon>Sphaerophragmiaceae</taxon>
        <taxon>Austropuccinia</taxon>
    </lineage>
</organism>
<proteinExistence type="predicted"/>
<dbReference type="AlphaFoldDB" id="A0A9Q3GCG5"/>
<dbReference type="EMBL" id="AVOT02000114">
    <property type="protein sequence ID" value="MBW0461142.1"/>
    <property type="molecule type" value="Genomic_DNA"/>
</dbReference>